<evidence type="ECO:0000256" key="1">
    <source>
        <dbReference type="PIRSR" id="PIRSR000705-1"/>
    </source>
</evidence>
<comment type="caution">
    <text evidence="4">The sequence shown here is derived from an EMBL/GenBank/DDBJ whole genome shotgun (WGS) entry which is preliminary data.</text>
</comment>
<dbReference type="Gene3D" id="3.40.50.300">
    <property type="entry name" value="P-loop containing nucleotide triphosphate hydrolases"/>
    <property type="match status" value="1"/>
</dbReference>
<evidence type="ECO:0000313" key="4">
    <source>
        <dbReference type="EMBL" id="PVX50700.1"/>
    </source>
</evidence>
<dbReference type="GO" id="GO:0005524">
    <property type="term" value="F:ATP binding"/>
    <property type="evidence" value="ECO:0007669"/>
    <property type="project" value="UniProtKB-KW"/>
</dbReference>
<evidence type="ECO:0000259" key="3">
    <source>
        <dbReference type="Pfam" id="PF01712"/>
    </source>
</evidence>
<feature type="binding site" evidence="2">
    <location>
        <begin position="11"/>
        <end position="19"/>
    </location>
    <ligand>
        <name>ATP</name>
        <dbReference type="ChEBI" id="CHEBI:30616"/>
    </ligand>
</feature>
<dbReference type="SUPFAM" id="SSF52540">
    <property type="entry name" value="P-loop containing nucleoside triphosphate hydrolases"/>
    <property type="match status" value="1"/>
</dbReference>
<dbReference type="PANTHER" id="PTHR10513:SF46">
    <property type="entry name" value="DEOXYGUANOSINE KINASE"/>
    <property type="match status" value="1"/>
</dbReference>
<sequence>MFCYKNIIIEGNIGVGKTTLCKRLAKKHNAILLLESFADNPFLPQFYKEPDKYAFTVEMAFLADRYTQLKRKIQEQDLFSDFIISDYYYMKSLIFAKQTLNDTEFQLYRQFFNIIYNAMPKPDLYVYLHADVARLMQNIKSRGRKYEQHITEKYLLDIQHSYFEFFKEHRDSFPILILDITSLDFVTNEADFAHLEDAILFSKYSEPITRLFF</sequence>
<dbReference type="InterPro" id="IPR027417">
    <property type="entry name" value="P-loop_NTPase"/>
</dbReference>
<protein>
    <submittedName>
        <fullName evidence="4">Deoxyadenosine/deoxycytidine kinase</fullName>
    </submittedName>
</protein>
<dbReference type="Pfam" id="PF01712">
    <property type="entry name" value="dNK"/>
    <property type="match status" value="1"/>
</dbReference>
<feature type="binding site" evidence="2">
    <location>
        <begin position="183"/>
        <end position="185"/>
    </location>
    <ligand>
        <name>ATP</name>
        <dbReference type="ChEBI" id="CHEBI:30616"/>
    </ligand>
</feature>
<name>A0A7L4UNE3_BALHA</name>
<dbReference type="Proteomes" id="UP000251835">
    <property type="component" value="Unassembled WGS sequence"/>
</dbReference>
<dbReference type="CDD" id="cd01673">
    <property type="entry name" value="dNK"/>
    <property type="match status" value="1"/>
</dbReference>
<dbReference type="InterPro" id="IPR002624">
    <property type="entry name" value="DCK/DGK"/>
</dbReference>
<gene>
    <name evidence="4" type="ORF">C7377_1013</name>
</gene>
<dbReference type="GO" id="GO:0019136">
    <property type="term" value="F:deoxynucleoside kinase activity"/>
    <property type="evidence" value="ECO:0007669"/>
    <property type="project" value="InterPro"/>
</dbReference>
<dbReference type="AlphaFoldDB" id="A0A7L4UNE3"/>
<feature type="domain" description="Deoxynucleoside kinase" evidence="3">
    <location>
        <begin position="7"/>
        <end position="195"/>
    </location>
</feature>
<keyword evidence="4" id="KW-0418">Kinase</keyword>
<dbReference type="GO" id="GO:0005737">
    <property type="term" value="C:cytoplasm"/>
    <property type="evidence" value="ECO:0007669"/>
    <property type="project" value="TreeGrafter"/>
</dbReference>
<evidence type="ECO:0000313" key="5">
    <source>
        <dbReference type="Proteomes" id="UP000251835"/>
    </source>
</evidence>
<dbReference type="EMBL" id="QENZ01000004">
    <property type="protein sequence ID" value="PVX50700.1"/>
    <property type="molecule type" value="Genomic_DNA"/>
</dbReference>
<dbReference type="PIRSF" id="PIRSF000705">
    <property type="entry name" value="DNK"/>
    <property type="match status" value="1"/>
</dbReference>
<keyword evidence="4" id="KW-0808">Transferase</keyword>
<keyword evidence="2" id="KW-0547">Nucleotide-binding</keyword>
<organism evidence="4 5">
    <name type="scientific">Balneicella halophila</name>
    <dbReference type="NCBI Taxonomy" id="1537566"/>
    <lineage>
        <taxon>Bacteria</taxon>
        <taxon>Pseudomonadati</taxon>
        <taxon>Bacteroidota</taxon>
        <taxon>Bacteroidia</taxon>
        <taxon>Bacteroidales</taxon>
        <taxon>Balneicellaceae</taxon>
        <taxon>Balneicella</taxon>
    </lineage>
</organism>
<feature type="active site" description="Proton acceptor" evidence="1">
    <location>
        <position position="81"/>
    </location>
</feature>
<dbReference type="RefSeq" id="WP_116496258.1">
    <property type="nucleotide sequence ID" value="NZ_QENZ01000004.1"/>
</dbReference>
<keyword evidence="5" id="KW-1185">Reference proteome</keyword>
<proteinExistence type="predicted"/>
<reference evidence="4 5" key="1">
    <citation type="submission" date="2018-05" db="EMBL/GenBank/DDBJ databases">
        <title>Genomic Encyclopedia of Type Strains, Phase IV (KMG-IV): sequencing the most valuable type-strain genomes for metagenomic binning, comparative biology and taxonomic classification.</title>
        <authorList>
            <person name="Goeker M."/>
        </authorList>
    </citation>
    <scope>NUCLEOTIDE SEQUENCE [LARGE SCALE GENOMIC DNA]</scope>
    <source>
        <strain evidence="4 5">DSM 28579</strain>
    </source>
</reference>
<accession>A0A7L4UNE3</accession>
<dbReference type="InterPro" id="IPR050566">
    <property type="entry name" value="Deoxyribonucleoside_kinase"/>
</dbReference>
<dbReference type="OrthoDB" id="9776634at2"/>
<dbReference type="PANTHER" id="PTHR10513">
    <property type="entry name" value="DEOXYNUCLEOSIDE KINASE"/>
    <property type="match status" value="1"/>
</dbReference>
<evidence type="ECO:0000256" key="2">
    <source>
        <dbReference type="PIRSR" id="PIRSR000705-3"/>
    </source>
</evidence>
<keyword evidence="2" id="KW-0067">ATP-binding</keyword>
<dbReference type="InterPro" id="IPR031314">
    <property type="entry name" value="DNK_dom"/>
</dbReference>